<dbReference type="InterPro" id="IPR027417">
    <property type="entry name" value="P-loop_NTPase"/>
</dbReference>
<dbReference type="STRING" id="649639.Bcell_2031"/>
<dbReference type="EMBL" id="CP002394">
    <property type="protein sequence ID" value="ADU30293.1"/>
    <property type="molecule type" value="Genomic_DNA"/>
</dbReference>
<keyword evidence="4" id="KW-0342">GTP-binding</keyword>
<organism evidence="8 9">
    <name type="scientific">Evansella cellulosilytica (strain ATCC 21833 / DSM 2522 / FERM P-1141 / JCM 9156 / N-4)</name>
    <name type="common">Bacillus cellulosilyticus</name>
    <dbReference type="NCBI Taxonomy" id="649639"/>
    <lineage>
        <taxon>Bacteria</taxon>
        <taxon>Bacillati</taxon>
        <taxon>Bacillota</taxon>
        <taxon>Bacilli</taxon>
        <taxon>Bacillales</taxon>
        <taxon>Bacillaceae</taxon>
        <taxon>Evansella</taxon>
    </lineage>
</organism>
<evidence type="ECO:0000313" key="8">
    <source>
        <dbReference type="EMBL" id="ADU30293.1"/>
    </source>
</evidence>
<feature type="domain" description="Dynamin N-terminal" evidence="7">
    <location>
        <begin position="617"/>
        <end position="827"/>
    </location>
</feature>
<keyword evidence="6" id="KW-0175">Coiled coil</keyword>
<dbReference type="PANTHER" id="PTHR10465">
    <property type="entry name" value="TRANSMEMBRANE GTPASE FZO1"/>
    <property type="match status" value="1"/>
</dbReference>
<evidence type="ECO:0000256" key="5">
    <source>
        <dbReference type="ARBA" id="ARBA00023136"/>
    </source>
</evidence>
<dbReference type="CDD" id="cd09912">
    <property type="entry name" value="DLP_2"/>
    <property type="match status" value="1"/>
</dbReference>
<gene>
    <name evidence="8" type="ordered locus">Bcell_2031</name>
</gene>
<feature type="domain" description="Dynamin N-terminal" evidence="7">
    <location>
        <begin position="36"/>
        <end position="189"/>
    </location>
</feature>
<sequence>MINLKQHEEFSFPLTISENFRLKKIQEKKENTLFEVAFCGHFSAGKSTILNTLLHAEVLPTSPIPTSANIIKIANGELGLTINTNEENKQWYGEIPWDKVREWGMDGSEVSSISIKAPLPFLHDNSCILDTPGVDSTDPTHKAMTMEQLYTTDVIVYCMDYNHVQSETNLYFLQQLSNENKPIFIIINQVDKHNESEIPFSEFKSSVKEVLQQWDIDYIKLYYTSMKERSHPLNEFDAFEKNIKGLLYNSNHLISDAKHRLEKGFLKSIQSRLIEEKDEEIEEIKLQLHKEGFTLAQLKEREELLHKQEKVINYREHLRSDFENDLGKLFKNVTLFPYVTTEYTRQWLESIQPGFKVGLLFSKKKTAEEQEKRLQALVTDLQEKVKTQLIFHIHDYFNKVDREMLSNKDMFDSKLSKLSYEVSEKLLVEQAKTGYTDRNYVFTFTNEVTSLIISDVKRKSLELHQVHIDGMAPQMEIEEKRLENELVLLNKLTKYLNKLNDIETKFQLLLNELDKSLAKFPQDTNYNRLILESLSKSYEDISNSFAHVLNIKDGVIDDDEIYTINESEIVFDEEQALSRLKKLKDVLDKYKAKKVLSEERNQLSEKIDKYEQQSFVISLFGAFSAGKSSFANALIGEDILPVSPNPTTATVNMVTHPQKNYPNGTVEVKVKSKQMLEKELDSIGQQLDIKLTVDNLRKWKPRQGKYLSSWQRTYIDYVSTLKSSIAGTKWSLGSTFTVNINEIQNIVAKESNACLIEKVVIYYDCPITAKGITIVDTPGVNSIHGRHTNVAFEQMRQSDAIFYLTYYNHAFSKADQHFLQQISKVNMSFSYDKLYFLINAADLAGSERELNGVRKHVFHQLVQNGVKTPRLFDLSSKEGLKQKRQNSNIMTSFAKFEKYFYDETIVQLKLLSKNTIEADLSNYTKKVEESLRFSNDELDQQKEKYILQKEKVEEQVKVVQEASYHFLEDKLQQELDQLLLYLKDRSKLVLSDNFLTAINVAVLTENSKSALQKQLINAVREWRSLGEYFIQQELEATLIRVEQKIKQVVEKELMVKKAEIQKHLPYLSYSPNVEIDPIKQTVDVRMIIDLSSYGDYLKSKRDFFEGGKMKTLKEKLVSDGTSQVNKLLEKVSEKMKYEIKNRLTALERKTKEELILSMHYELEHMEALFDKAEYNSLEHELEELKGV</sequence>
<reference evidence="8 9" key="1">
    <citation type="submission" date="2010-12" db="EMBL/GenBank/DDBJ databases">
        <title>Complete sequence of Bacillus cellulosilyticus DSM 2522.</title>
        <authorList>
            <consortium name="US DOE Joint Genome Institute"/>
            <person name="Lucas S."/>
            <person name="Copeland A."/>
            <person name="Lapidus A."/>
            <person name="Cheng J.-F."/>
            <person name="Bruce D."/>
            <person name="Goodwin L."/>
            <person name="Pitluck S."/>
            <person name="Chertkov O."/>
            <person name="Detter J.C."/>
            <person name="Han C."/>
            <person name="Tapia R."/>
            <person name="Land M."/>
            <person name="Hauser L."/>
            <person name="Jeffries C."/>
            <person name="Kyrpides N."/>
            <person name="Ivanova N."/>
            <person name="Mikhailova N."/>
            <person name="Brumm P."/>
            <person name="Mead D."/>
            <person name="Woyke T."/>
        </authorList>
    </citation>
    <scope>NUCLEOTIDE SEQUENCE [LARGE SCALE GENOMIC DNA]</scope>
    <source>
        <strain evidence="9">ATCC 21833 / DSM 2522 / FERM P-1141 / JCM 9156 / N-4</strain>
    </source>
</reference>
<dbReference type="RefSeq" id="WP_013488629.1">
    <property type="nucleotide sequence ID" value="NC_014829.1"/>
</dbReference>
<protein>
    <submittedName>
        <fullName evidence="8">Dynamin family protein</fullName>
    </submittedName>
</protein>
<feature type="coiled-coil region" evidence="6">
    <location>
        <begin position="924"/>
        <end position="962"/>
    </location>
</feature>
<evidence type="ECO:0000256" key="4">
    <source>
        <dbReference type="ARBA" id="ARBA00023134"/>
    </source>
</evidence>
<dbReference type="InterPro" id="IPR027094">
    <property type="entry name" value="Mitofusin_fam"/>
</dbReference>
<dbReference type="GO" id="GO:0005525">
    <property type="term" value="F:GTP binding"/>
    <property type="evidence" value="ECO:0007669"/>
    <property type="project" value="UniProtKB-KW"/>
</dbReference>
<evidence type="ECO:0000256" key="1">
    <source>
        <dbReference type="ARBA" id="ARBA00004370"/>
    </source>
</evidence>
<dbReference type="Gene3D" id="3.40.50.300">
    <property type="entry name" value="P-loop containing nucleotide triphosphate hydrolases"/>
    <property type="match status" value="2"/>
</dbReference>
<proteinExistence type="predicted"/>
<evidence type="ECO:0000313" key="9">
    <source>
        <dbReference type="Proteomes" id="UP000001401"/>
    </source>
</evidence>
<accession>E6U0Y1</accession>
<name>E6U0Y1_EVAC2</name>
<dbReference type="AlphaFoldDB" id="E6U0Y1"/>
<dbReference type="GO" id="GO:0003924">
    <property type="term" value="F:GTPase activity"/>
    <property type="evidence" value="ECO:0007669"/>
    <property type="project" value="InterPro"/>
</dbReference>
<dbReference type="Proteomes" id="UP000001401">
    <property type="component" value="Chromosome"/>
</dbReference>
<evidence type="ECO:0000256" key="3">
    <source>
        <dbReference type="ARBA" id="ARBA00022801"/>
    </source>
</evidence>
<evidence type="ECO:0000256" key="2">
    <source>
        <dbReference type="ARBA" id="ARBA00022741"/>
    </source>
</evidence>
<dbReference type="SUPFAM" id="SSF52540">
    <property type="entry name" value="P-loop containing nucleoside triphosphate hydrolases"/>
    <property type="match status" value="2"/>
</dbReference>
<keyword evidence="9" id="KW-1185">Reference proteome</keyword>
<dbReference type="GO" id="GO:0016020">
    <property type="term" value="C:membrane"/>
    <property type="evidence" value="ECO:0007669"/>
    <property type="project" value="UniProtKB-SubCell"/>
</dbReference>
<dbReference type="HOGENOM" id="CLU_007634_0_0_9"/>
<evidence type="ECO:0000259" key="7">
    <source>
        <dbReference type="Pfam" id="PF00350"/>
    </source>
</evidence>
<keyword evidence="2" id="KW-0547">Nucleotide-binding</keyword>
<evidence type="ECO:0000256" key="6">
    <source>
        <dbReference type="SAM" id="Coils"/>
    </source>
</evidence>
<dbReference type="KEGG" id="bco:Bcell_2031"/>
<keyword evidence="5" id="KW-0472">Membrane</keyword>
<dbReference type="PANTHER" id="PTHR10465:SF0">
    <property type="entry name" value="SARCALUMENIN"/>
    <property type="match status" value="1"/>
</dbReference>
<feature type="coiled-coil region" evidence="6">
    <location>
        <begin position="573"/>
        <end position="613"/>
    </location>
</feature>
<keyword evidence="3" id="KW-0378">Hydrolase</keyword>
<dbReference type="Pfam" id="PF00350">
    <property type="entry name" value="Dynamin_N"/>
    <property type="match status" value="2"/>
</dbReference>
<comment type="subcellular location">
    <subcellularLocation>
        <location evidence="1">Membrane</location>
    </subcellularLocation>
</comment>
<dbReference type="InterPro" id="IPR045063">
    <property type="entry name" value="Dynamin_N"/>
</dbReference>
<dbReference type="eggNOG" id="COG0699">
    <property type="taxonomic scope" value="Bacteria"/>
</dbReference>